<gene>
    <name evidence="2" type="ORF">ABG768_028169</name>
</gene>
<feature type="region of interest" description="Disordered" evidence="1">
    <location>
        <begin position="86"/>
        <end position="109"/>
    </location>
</feature>
<evidence type="ECO:0000313" key="3">
    <source>
        <dbReference type="Proteomes" id="UP001479290"/>
    </source>
</evidence>
<name>A0AAW2ABW4_CULAL</name>
<dbReference type="EMBL" id="JAWDJR010000009">
    <property type="protein sequence ID" value="KAK9970030.1"/>
    <property type="molecule type" value="Genomic_DNA"/>
</dbReference>
<organism evidence="2 3">
    <name type="scientific">Culter alburnus</name>
    <name type="common">Topmouth culter</name>
    <dbReference type="NCBI Taxonomy" id="194366"/>
    <lineage>
        <taxon>Eukaryota</taxon>
        <taxon>Metazoa</taxon>
        <taxon>Chordata</taxon>
        <taxon>Craniata</taxon>
        <taxon>Vertebrata</taxon>
        <taxon>Euteleostomi</taxon>
        <taxon>Actinopterygii</taxon>
        <taxon>Neopterygii</taxon>
        <taxon>Teleostei</taxon>
        <taxon>Ostariophysi</taxon>
        <taxon>Cypriniformes</taxon>
        <taxon>Xenocyprididae</taxon>
        <taxon>Xenocypridinae</taxon>
        <taxon>Culter</taxon>
    </lineage>
</organism>
<dbReference type="Proteomes" id="UP001479290">
    <property type="component" value="Unassembled WGS sequence"/>
</dbReference>
<comment type="caution">
    <text evidence="2">The sequence shown here is derived from an EMBL/GenBank/DDBJ whole genome shotgun (WGS) entry which is preliminary data.</text>
</comment>
<dbReference type="AlphaFoldDB" id="A0AAW2ABW4"/>
<sequence length="109" mass="12627">MMEYCVRAFQLITSLSTDVLEEHRHKLRELHPEERGVYSDLSAHKNWLKDDLCLVHDLHGKSTTDVIKVVKFDGEFYLIDKKNDGVPREERTATPDTIISSELRDETNG</sequence>
<keyword evidence="3" id="KW-1185">Reference proteome</keyword>
<reference evidence="2 3" key="1">
    <citation type="submission" date="2024-05" db="EMBL/GenBank/DDBJ databases">
        <title>A high-quality chromosomal-level genome assembly of Topmouth culter (Culter alburnus).</title>
        <authorList>
            <person name="Zhao H."/>
        </authorList>
    </citation>
    <scope>NUCLEOTIDE SEQUENCE [LARGE SCALE GENOMIC DNA]</scope>
    <source>
        <strain evidence="2">CATC2023</strain>
        <tissue evidence="2">Muscle</tissue>
    </source>
</reference>
<protein>
    <submittedName>
        <fullName evidence="2">Uncharacterized protein</fullName>
    </submittedName>
</protein>
<evidence type="ECO:0000313" key="2">
    <source>
        <dbReference type="EMBL" id="KAK9970030.1"/>
    </source>
</evidence>
<accession>A0AAW2ABW4</accession>
<evidence type="ECO:0000256" key="1">
    <source>
        <dbReference type="SAM" id="MobiDB-lite"/>
    </source>
</evidence>
<proteinExistence type="predicted"/>